<organism evidence="1 2">
    <name type="scientific">Aspergillus wentii DTO 134E9</name>
    <dbReference type="NCBI Taxonomy" id="1073089"/>
    <lineage>
        <taxon>Eukaryota</taxon>
        <taxon>Fungi</taxon>
        <taxon>Dikarya</taxon>
        <taxon>Ascomycota</taxon>
        <taxon>Pezizomycotina</taxon>
        <taxon>Eurotiomycetes</taxon>
        <taxon>Eurotiomycetidae</taxon>
        <taxon>Eurotiales</taxon>
        <taxon>Aspergillaceae</taxon>
        <taxon>Aspergillus</taxon>
        <taxon>Aspergillus subgen. Cremei</taxon>
    </lineage>
</organism>
<proteinExistence type="predicted"/>
<dbReference type="EMBL" id="KV878211">
    <property type="protein sequence ID" value="OJJ37040.1"/>
    <property type="molecule type" value="Genomic_DNA"/>
</dbReference>
<name>A0A1L9RQ00_ASPWE</name>
<accession>A0A1L9RQ00</accession>
<dbReference type="RefSeq" id="XP_040690716.1">
    <property type="nucleotide sequence ID" value="XM_040836103.1"/>
</dbReference>
<gene>
    <name evidence="1" type="ORF">ASPWEDRAFT_437777</name>
</gene>
<keyword evidence="2" id="KW-1185">Reference proteome</keyword>
<dbReference type="OrthoDB" id="2157530at2759"/>
<dbReference type="VEuPathDB" id="FungiDB:ASPWEDRAFT_437777"/>
<evidence type="ECO:0000313" key="2">
    <source>
        <dbReference type="Proteomes" id="UP000184383"/>
    </source>
</evidence>
<dbReference type="AlphaFoldDB" id="A0A1L9RQ00"/>
<dbReference type="PANTHER" id="PTHR24148">
    <property type="entry name" value="ANKYRIN REPEAT DOMAIN-CONTAINING PROTEIN 39 HOMOLOG-RELATED"/>
    <property type="match status" value="1"/>
</dbReference>
<protein>
    <submittedName>
        <fullName evidence="1">Uncharacterized protein</fullName>
    </submittedName>
</protein>
<sequence>MRFIIRKGLKCAYHPVYGVDGWHHLINLWFLAREKSVEDVFRYSRICHASDPKDRIYGVLGIFERQMIPIDYNTEATDIYRQFTESAIQKYSTIEIFHWFGPRKGPGGLCSWVPDYGLSGVAGTLPWPLRDGRRKCRRKPQFRFREEDLIIKGRHLGLVKEISCELVPDGQHIPGSEGFTRVLYEWESLAAKVKYNTCWKTTGCAFE</sequence>
<dbReference type="Proteomes" id="UP000184383">
    <property type="component" value="Unassembled WGS sequence"/>
</dbReference>
<dbReference type="GeneID" id="63751951"/>
<reference evidence="2" key="1">
    <citation type="journal article" date="2017" name="Genome Biol.">
        <title>Comparative genomics reveals high biological diversity and specific adaptations in the industrially and medically important fungal genus Aspergillus.</title>
        <authorList>
            <person name="de Vries R.P."/>
            <person name="Riley R."/>
            <person name="Wiebenga A."/>
            <person name="Aguilar-Osorio G."/>
            <person name="Amillis S."/>
            <person name="Uchima C.A."/>
            <person name="Anderluh G."/>
            <person name="Asadollahi M."/>
            <person name="Askin M."/>
            <person name="Barry K."/>
            <person name="Battaglia E."/>
            <person name="Bayram O."/>
            <person name="Benocci T."/>
            <person name="Braus-Stromeyer S.A."/>
            <person name="Caldana C."/>
            <person name="Canovas D."/>
            <person name="Cerqueira G.C."/>
            <person name="Chen F."/>
            <person name="Chen W."/>
            <person name="Choi C."/>
            <person name="Clum A."/>
            <person name="Dos Santos R.A."/>
            <person name="Damasio A.R."/>
            <person name="Diallinas G."/>
            <person name="Emri T."/>
            <person name="Fekete E."/>
            <person name="Flipphi M."/>
            <person name="Freyberg S."/>
            <person name="Gallo A."/>
            <person name="Gournas C."/>
            <person name="Habgood R."/>
            <person name="Hainaut M."/>
            <person name="Harispe M.L."/>
            <person name="Henrissat B."/>
            <person name="Hilden K.S."/>
            <person name="Hope R."/>
            <person name="Hossain A."/>
            <person name="Karabika E."/>
            <person name="Karaffa L."/>
            <person name="Karanyi Z."/>
            <person name="Krasevec N."/>
            <person name="Kuo A."/>
            <person name="Kusch H."/>
            <person name="LaButti K."/>
            <person name="Lagendijk E.L."/>
            <person name="Lapidus A."/>
            <person name="Levasseur A."/>
            <person name="Lindquist E."/>
            <person name="Lipzen A."/>
            <person name="Logrieco A.F."/>
            <person name="MacCabe A."/>
            <person name="Maekelae M.R."/>
            <person name="Malavazi I."/>
            <person name="Melin P."/>
            <person name="Meyer V."/>
            <person name="Mielnichuk N."/>
            <person name="Miskei M."/>
            <person name="Molnar A.P."/>
            <person name="Mule G."/>
            <person name="Ngan C.Y."/>
            <person name="Orejas M."/>
            <person name="Orosz E."/>
            <person name="Ouedraogo J.P."/>
            <person name="Overkamp K.M."/>
            <person name="Park H.-S."/>
            <person name="Perrone G."/>
            <person name="Piumi F."/>
            <person name="Punt P.J."/>
            <person name="Ram A.F."/>
            <person name="Ramon A."/>
            <person name="Rauscher S."/>
            <person name="Record E."/>
            <person name="Riano-Pachon D.M."/>
            <person name="Robert V."/>
            <person name="Roehrig J."/>
            <person name="Ruller R."/>
            <person name="Salamov A."/>
            <person name="Salih N.S."/>
            <person name="Samson R.A."/>
            <person name="Sandor E."/>
            <person name="Sanguinetti M."/>
            <person name="Schuetze T."/>
            <person name="Sepcic K."/>
            <person name="Shelest E."/>
            <person name="Sherlock G."/>
            <person name="Sophianopoulou V."/>
            <person name="Squina F.M."/>
            <person name="Sun H."/>
            <person name="Susca A."/>
            <person name="Todd R.B."/>
            <person name="Tsang A."/>
            <person name="Unkles S.E."/>
            <person name="van de Wiele N."/>
            <person name="van Rossen-Uffink D."/>
            <person name="Oliveira J.V."/>
            <person name="Vesth T.C."/>
            <person name="Visser J."/>
            <person name="Yu J.-H."/>
            <person name="Zhou M."/>
            <person name="Andersen M.R."/>
            <person name="Archer D.B."/>
            <person name="Baker S.E."/>
            <person name="Benoit I."/>
            <person name="Brakhage A.A."/>
            <person name="Braus G.H."/>
            <person name="Fischer R."/>
            <person name="Frisvad J.C."/>
            <person name="Goldman G.H."/>
            <person name="Houbraken J."/>
            <person name="Oakley B."/>
            <person name="Pocsi I."/>
            <person name="Scazzocchio C."/>
            <person name="Seiboth B."/>
            <person name="vanKuyk P.A."/>
            <person name="Wortman J."/>
            <person name="Dyer P.S."/>
            <person name="Grigoriev I.V."/>
        </authorList>
    </citation>
    <scope>NUCLEOTIDE SEQUENCE [LARGE SCALE GENOMIC DNA]</scope>
    <source>
        <strain evidence="2">DTO 134E9</strain>
    </source>
</reference>
<evidence type="ECO:0000313" key="1">
    <source>
        <dbReference type="EMBL" id="OJJ37040.1"/>
    </source>
</evidence>
<dbReference type="InterPro" id="IPR052895">
    <property type="entry name" value="HetReg/Transcr_Mod"/>
</dbReference>
<dbReference type="PANTHER" id="PTHR24148:SF64">
    <property type="entry name" value="HETEROKARYON INCOMPATIBILITY DOMAIN-CONTAINING PROTEIN"/>
    <property type="match status" value="1"/>
</dbReference>